<name>A0A7N0VM51_KALFE</name>
<organism evidence="1 2">
    <name type="scientific">Kalanchoe fedtschenkoi</name>
    <name type="common">Lavender scallops</name>
    <name type="synonym">South American air plant</name>
    <dbReference type="NCBI Taxonomy" id="63787"/>
    <lineage>
        <taxon>Eukaryota</taxon>
        <taxon>Viridiplantae</taxon>
        <taxon>Streptophyta</taxon>
        <taxon>Embryophyta</taxon>
        <taxon>Tracheophyta</taxon>
        <taxon>Spermatophyta</taxon>
        <taxon>Magnoliopsida</taxon>
        <taxon>eudicotyledons</taxon>
        <taxon>Gunneridae</taxon>
        <taxon>Pentapetalae</taxon>
        <taxon>Saxifragales</taxon>
        <taxon>Crassulaceae</taxon>
        <taxon>Kalanchoe</taxon>
    </lineage>
</organism>
<dbReference type="Gramene" id="Kaladp1303s0004.3.v1.1">
    <property type="protein sequence ID" value="Kaladp1303s0004.3.v1.1"/>
    <property type="gene ID" value="Kaladp1303s0004.v1.1"/>
</dbReference>
<dbReference type="EnsemblPlants" id="Kaladp1303s0004.3.v1.1">
    <property type="protein sequence ID" value="Kaladp1303s0004.3.v1.1"/>
    <property type="gene ID" value="Kaladp1303s0004.v1.1"/>
</dbReference>
<accession>A0A7N0VM51</accession>
<evidence type="ECO:0000313" key="2">
    <source>
        <dbReference type="Proteomes" id="UP000594263"/>
    </source>
</evidence>
<dbReference type="EnsemblPlants" id="Kaladp1303s0004.2.v1.1">
    <property type="protein sequence ID" value="Kaladp1303s0004.2.v1.1"/>
    <property type="gene ID" value="Kaladp1303s0004.v1.1"/>
</dbReference>
<proteinExistence type="predicted"/>
<keyword evidence="2" id="KW-1185">Reference proteome</keyword>
<protein>
    <submittedName>
        <fullName evidence="1">Uncharacterized protein</fullName>
    </submittedName>
</protein>
<reference evidence="1" key="1">
    <citation type="submission" date="2021-01" db="UniProtKB">
        <authorList>
            <consortium name="EnsemblPlants"/>
        </authorList>
    </citation>
    <scope>IDENTIFICATION</scope>
</reference>
<dbReference type="Proteomes" id="UP000594263">
    <property type="component" value="Unplaced"/>
</dbReference>
<dbReference type="AlphaFoldDB" id="A0A7N0VM51"/>
<dbReference type="Gramene" id="Kaladp1303s0004.2.v1.1">
    <property type="protein sequence ID" value="Kaladp1303s0004.2.v1.1"/>
    <property type="gene ID" value="Kaladp1303s0004.v1.1"/>
</dbReference>
<evidence type="ECO:0000313" key="1">
    <source>
        <dbReference type="EnsemblPlants" id="Kaladp1303s0004.3.v1.1"/>
    </source>
</evidence>
<sequence length="49" mass="5351">MMVLVLPRRISIVSRTQDCFICKGLIIRDDSFGAASSLLASIAVARENI</sequence>